<dbReference type="InterPro" id="IPR039315">
    <property type="entry name" value="CheW"/>
</dbReference>
<dbReference type="PANTHER" id="PTHR22617:SF23">
    <property type="entry name" value="CHEMOTAXIS PROTEIN CHEW"/>
    <property type="match status" value="1"/>
</dbReference>
<evidence type="ECO:0000259" key="1">
    <source>
        <dbReference type="PROSITE" id="PS50851"/>
    </source>
</evidence>
<evidence type="ECO:0000313" key="2">
    <source>
        <dbReference type="EMBL" id="TKD22869.1"/>
    </source>
</evidence>
<feature type="domain" description="CheW-like" evidence="1">
    <location>
        <begin position="38"/>
        <end position="181"/>
    </location>
</feature>
<dbReference type="PROSITE" id="PS50851">
    <property type="entry name" value="CHEW"/>
    <property type="match status" value="1"/>
</dbReference>
<evidence type="ECO:0000313" key="3">
    <source>
        <dbReference type="Proteomes" id="UP000310597"/>
    </source>
</evidence>
<accession>A0A4U1JU22</accession>
<dbReference type="OrthoDB" id="3291462at2"/>
<dbReference type="AlphaFoldDB" id="A0A4U1JU22"/>
<dbReference type="Gene3D" id="2.30.30.40">
    <property type="entry name" value="SH3 Domains"/>
    <property type="match status" value="1"/>
</dbReference>
<dbReference type="GO" id="GO:0006935">
    <property type="term" value="P:chemotaxis"/>
    <property type="evidence" value="ECO:0007669"/>
    <property type="project" value="InterPro"/>
</dbReference>
<dbReference type="InterPro" id="IPR036061">
    <property type="entry name" value="CheW-like_dom_sf"/>
</dbReference>
<dbReference type="SUPFAM" id="SSF50341">
    <property type="entry name" value="CheW-like"/>
    <property type="match status" value="1"/>
</dbReference>
<dbReference type="Proteomes" id="UP000310597">
    <property type="component" value="Unassembled WGS sequence"/>
</dbReference>
<dbReference type="InterPro" id="IPR002545">
    <property type="entry name" value="CheW-lke_dom"/>
</dbReference>
<gene>
    <name evidence="2" type="ORF">FBT96_05230</name>
</gene>
<proteinExistence type="predicted"/>
<reference evidence="2 3" key="1">
    <citation type="submission" date="2019-04" db="EMBL/GenBank/DDBJ databases">
        <title>Draft Whole-Genome sequence of the purple photosynthetic bacterium Rhodobacter capsulatus SP108 with an indigenous class A beta-lactamase.</title>
        <authorList>
            <person name="Robertson S."/>
            <person name="Meyer T.E."/>
            <person name="Kyndt J.A."/>
        </authorList>
    </citation>
    <scope>NUCLEOTIDE SEQUENCE [LARGE SCALE GENOMIC DNA]</scope>
    <source>
        <strain evidence="2 3">SP108</strain>
    </source>
</reference>
<dbReference type="Gene3D" id="2.40.50.180">
    <property type="entry name" value="CheA-289, Domain 4"/>
    <property type="match status" value="1"/>
</dbReference>
<dbReference type="Pfam" id="PF01584">
    <property type="entry name" value="CheW"/>
    <property type="match status" value="1"/>
</dbReference>
<organism evidence="2 3">
    <name type="scientific">Rhodobacter capsulatus</name>
    <name type="common">Rhodopseudomonas capsulata</name>
    <dbReference type="NCBI Taxonomy" id="1061"/>
    <lineage>
        <taxon>Bacteria</taxon>
        <taxon>Pseudomonadati</taxon>
        <taxon>Pseudomonadota</taxon>
        <taxon>Alphaproteobacteria</taxon>
        <taxon>Rhodobacterales</taxon>
        <taxon>Rhodobacter group</taxon>
        <taxon>Rhodobacter</taxon>
    </lineage>
</organism>
<name>A0A4U1JU22_RHOCA</name>
<dbReference type="PANTHER" id="PTHR22617">
    <property type="entry name" value="CHEMOTAXIS SENSOR HISTIDINE KINASE-RELATED"/>
    <property type="match status" value="1"/>
</dbReference>
<comment type="caution">
    <text evidence="2">The sequence shown here is derived from an EMBL/GenBank/DDBJ whole genome shotgun (WGS) entry which is preliminary data.</text>
</comment>
<protein>
    <submittedName>
        <fullName evidence="2">Chemotaxis protein CheW</fullName>
    </submittedName>
</protein>
<dbReference type="EMBL" id="SWJZ01000015">
    <property type="protein sequence ID" value="TKD22869.1"/>
    <property type="molecule type" value="Genomic_DNA"/>
</dbReference>
<sequence length="182" mass="19774">MWRCCCAVWAAPASALRPEEAPMTQSSAATVLAEEDSNSIALIIRVCGEALAIPVTHVHEVIDPIPRTRVPRASSFAPWLINVRGAVVPLVDVRQRLRMPVHAANEGRVVVLDITLGAESFRLAMLADEVQEVIDIDPGAIESLPENGSPWPSNYVTGALRRGDDLILLLDPENLFRPEQAA</sequence>
<dbReference type="GO" id="GO:0007165">
    <property type="term" value="P:signal transduction"/>
    <property type="evidence" value="ECO:0007669"/>
    <property type="project" value="InterPro"/>
</dbReference>
<dbReference type="SMART" id="SM00260">
    <property type="entry name" value="CheW"/>
    <property type="match status" value="1"/>
</dbReference>
<dbReference type="GO" id="GO:0005829">
    <property type="term" value="C:cytosol"/>
    <property type="evidence" value="ECO:0007669"/>
    <property type="project" value="TreeGrafter"/>
</dbReference>